<dbReference type="PRINTS" id="PR00463">
    <property type="entry name" value="EP450I"/>
</dbReference>
<sequence length="511" mass="56936">MEAMASSANLFFYAALLFLAVLYLAITRRRTSRLPPGPTGLPLVGSLPFIHPNLHVCFAGLAAKHGPIFSIRLGSKVEIVVTSPELAHEVLRDKDPVFSNRVIPEAGRAVSFDGVENIVGAPVGPKWRLLRRICAHEMLSPTGLDNLYGLRRREFRSTLSFLYSQAGEPVDIGAQMFVNMLNVVTSTLWGGTIGSESERAAVGKEFRGLIAKLTELLGSPNLSDFFPVLAPFDLQGIRRNMERIRVRFDKIFEKIIQQRVKGQQDGSKMATDFLECLLKTEKEGGDGKATFTMTDVKSLLMDMVVAGTETMSNTVEWAIAEMIQKPQVLRKVQEELDRVVGREAIVEESHLPQLHYLRMVIKETLRLHPALPLMVPHSPSVDSTIGGYHVPAGCRIFVNVWAIHRNPLVWNEPLEFNPDRFAGDAGRRWDFTGSQFDYFPFGSGRRICAGIAMADKMTAYSLAMLLQAFDWTLPPGTDLDLSEKFGVVMKKATPLVTIPKPRLSKPHLYYS</sequence>
<name>A0A8T0SSL3_PANVG</name>
<keyword evidence="4 8" id="KW-0479">Metal-binding</keyword>
<dbReference type="InterPro" id="IPR001128">
    <property type="entry name" value="Cyt_P450"/>
</dbReference>
<dbReference type="Proteomes" id="UP000823388">
    <property type="component" value="Chromosome 5K"/>
</dbReference>
<keyword evidence="10" id="KW-0472">Membrane</keyword>
<dbReference type="AlphaFoldDB" id="A0A8T0SSL3"/>
<feature type="transmembrane region" description="Helical" evidence="10">
    <location>
        <begin position="6"/>
        <end position="26"/>
    </location>
</feature>
<organism evidence="11 12">
    <name type="scientific">Panicum virgatum</name>
    <name type="common">Blackwell switchgrass</name>
    <dbReference type="NCBI Taxonomy" id="38727"/>
    <lineage>
        <taxon>Eukaryota</taxon>
        <taxon>Viridiplantae</taxon>
        <taxon>Streptophyta</taxon>
        <taxon>Embryophyta</taxon>
        <taxon>Tracheophyta</taxon>
        <taxon>Spermatophyta</taxon>
        <taxon>Magnoliopsida</taxon>
        <taxon>Liliopsida</taxon>
        <taxon>Poales</taxon>
        <taxon>Poaceae</taxon>
        <taxon>PACMAD clade</taxon>
        <taxon>Panicoideae</taxon>
        <taxon>Panicodae</taxon>
        <taxon>Paniceae</taxon>
        <taxon>Panicinae</taxon>
        <taxon>Panicum</taxon>
        <taxon>Panicum sect. Hiantes</taxon>
    </lineage>
</organism>
<evidence type="ECO:0000256" key="2">
    <source>
        <dbReference type="ARBA" id="ARBA00010617"/>
    </source>
</evidence>
<keyword evidence="6 8" id="KW-0408">Iron</keyword>
<comment type="cofactor">
    <cofactor evidence="1 8">
        <name>heme</name>
        <dbReference type="ChEBI" id="CHEBI:30413"/>
    </cofactor>
</comment>
<dbReference type="GO" id="GO:0020037">
    <property type="term" value="F:heme binding"/>
    <property type="evidence" value="ECO:0007669"/>
    <property type="project" value="InterPro"/>
</dbReference>
<evidence type="ECO:0000256" key="9">
    <source>
        <dbReference type="RuleBase" id="RU000461"/>
    </source>
</evidence>
<dbReference type="GO" id="GO:0005506">
    <property type="term" value="F:iron ion binding"/>
    <property type="evidence" value="ECO:0007669"/>
    <property type="project" value="InterPro"/>
</dbReference>
<dbReference type="InterPro" id="IPR017972">
    <property type="entry name" value="Cyt_P450_CS"/>
</dbReference>
<dbReference type="CDD" id="cd11073">
    <property type="entry name" value="CYP76-like"/>
    <property type="match status" value="1"/>
</dbReference>
<reference evidence="11" key="1">
    <citation type="submission" date="2020-05" db="EMBL/GenBank/DDBJ databases">
        <title>WGS assembly of Panicum virgatum.</title>
        <authorList>
            <person name="Lovell J.T."/>
            <person name="Jenkins J."/>
            <person name="Shu S."/>
            <person name="Juenger T.E."/>
            <person name="Schmutz J."/>
        </authorList>
    </citation>
    <scope>NUCLEOTIDE SEQUENCE</scope>
    <source>
        <strain evidence="11">AP13</strain>
    </source>
</reference>
<dbReference type="GO" id="GO:0016705">
    <property type="term" value="F:oxidoreductase activity, acting on paired donors, with incorporation or reduction of molecular oxygen"/>
    <property type="evidence" value="ECO:0007669"/>
    <property type="project" value="InterPro"/>
</dbReference>
<evidence type="ECO:0000256" key="6">
    <source>
        <dbReference type="ARBA" id="ARBA00023004"/>
    </source>
</evidence>
<dbReference type="PRINTS" id="PR00385">
    <property type="entry name" value="P450"/>
</dbReference>
<dbReference type="PROSITE" id="PS00086">
    <property type="entry name" value="CYTOCHROME_P450"/>
    <property type="match status" value="1"/>
</dbReference>
<dbReference type="Pfam" id="PF00067">
    <property type="entry name" value="p450"/>
    <property type="match status" value="1"/>
</dbReference>
<dbReference type="OrthoDB" id="6764281at2759"/>
<evidence type="ECO:0000256" key="8">
    <source>
        <dbReference type="PIRSR" id="PIRSR602401-1"/>
    </source>
</evidence>
<comment type="caution">
    <text evidence="11">The sequence shown here is derived from an EMBL/GenBank/DDBJ whole genome shotgun (WGS) entry which is preliminary data.</text>
</comment>
<evidence type="ECO:0000256" key="7">
    <source>
        <dbReference type="ARBA" id="ARBA00023033"/>
    </source>
</evidence>
<dbReference type="InterPro" id="IPR036396">
    <property type="entry name" value="Cyt_P450_sf"/>
</dbReference>
<evidence type="ECO:0000313" key="12">
    <source>
        <dbReference type="Proteomes" id="UP000823388"/>
    </source>
</evidence>
<evidence type="ECO:0000256" key="5">
    <source>
        <dbReference type="ARBA" id="ARBA00023002"/>
    </source>
</evidence>
<dbReference type="PANTHER" id="PTHR47951">
    <property type="entry name" value="OS08G0547900 PROTEIN"/>
    <property type="match status" value="1"/>
</dbReference>
<dbReference type="PANTHER" id="PTHR47951:SF5">
    <property type="entry name" value="OS01G0700500 PROTEIN"/>
    <property type="match status" value="1"/>
</dbReference>
<dbReference type="SUPFAM" id="SSF48264">
    <property type="entry name" value="Cytochrome P450"/>
    <property type="match status" value="1"/>
</dbReference>
<proteinExistence type="inferred from homology"/>
<dbReference type="Gene3D" id="1.10.630.10">
    <property type="entry name" value="Cytochrome P450"/>
    <property type="match status" value="1"/>
</dbReference>
<dbReference type="EMBL" id="CM029045">
    <property type="protein sequence ID" value="KAG2600085.1"/>
    <property type="molecule type" value="Genomic_DNA"/>
</dbReference>
<accession>A0A8T0SSL3</accession>
<dbReference type="FunFam" id="1.10.630.10:FF:000126">
    <property type="entry name" value="Predicted protein"/>
    <property type="match status" value="1"/>
</dbReference>
<comment type="similarity">
    <text evidence="2 9">Belongs to the cytochrome P450 family.</text>
</comment>
<evidence type="ECO:0000256" key="10">
    <source>
        <dbReference type="SAM" id="Phobius"/>
    </source>
</evidence>
<evidence type="ECO:0000256" key="1">
    <source>
        <dbReference type="ARBA" id="ARBA00001971"/>
    </source>
</evidence>
<keyword evidence="12" id="KW-1185">Reference proteome</keyword>
<keyword evidence="5 9" id="KW-0560">Oxidoreductase</keyword>
<feature type="binding site" description="axial binding residue" evidence="8">
    <location>
        <position position="448"/>
    </location>
    <ligand>
        <name>heme</name>
        <dbReference type="ChEBI" id="CHEBI:30413"/>
    </ligand>
    <ligandPart>
        <name>Fe</name>
        <dbReference type="ChEBI" id="CHEBI:18248"/>
    </ligandPart>
</feature>
<keyword evidence="7 9" id="KW-0503">Monooxygenase</keyword>
<dbReference type="GO" id="GO:0004497">
    <property type="term" value="F:monooxygenase activity"/>
    <property type="evidence" value="ECO:0007669"/>
    <property type="project" value="UniProtKB-KW"/>
</dbReference>
<protein>
    <submittedName>
        <fullName evidence="11">Uncharacterized protein</fullName>
    </submittedName>
</protein>
<evidence type="ECO:0000256" key="3">
    <source>
        <dbReference type="ARBA" id="ARBA00022617"/>
    </source>
</evidence>
<dbReference type="InterPro" id="IPR002401">
    <property type="entry name" value="Cyt_P450_E_grp-I"/>
</dbReference>
<gene>
    <name evidence="11" type="ORF">PVAP13_5KG466107</name>
</gene>
<keyword evidence="10" id="KW-1133">Transmembrane helix</keyword>
<evidence type="ECO:0000256" key="4">
    <source>
        <dbReference type="ARBA" id="ARBA00022723"/>
    </source>
</evidence>
<keyword evidence="3 8" id="KW-0349">Heme</keyword>
<keyword evidence="10" id="KW-0812">Transmembrane</keyword>
<evidence type="ECO:0000313" key="11">
    <source>
        <dbReference type="EMBL" id="KAG2600085.1"/>
    </source>
</evidence>